<dbReference type="RefSeq" id="WP_190424427.1">
    <property type="nucleotide sequence ID" value="NZ_JAAOCA010000032.1"/>
</dbReference>
<dbReference type="SUPFAM" id="SSF56784">
    <property type="entry name" value="HAD-like"/>
    <property type="match status" value="1"/>
</dbReference>
<dbReference type="InterPro" id="IPR000150">
    <property type="entry name" value="Cof"/>
</dbReference>
<reference evidence="1 2" key="1">
    <citation type="journal article" date="2020" name="Insects">
        <title>Bacteria Belonging to Pseudomonas typographi sp. nov. from the Bark Beetle Ips typographus Have Genomic Potential to Aid in the Host Ecology.</title>
        <authorList>
            <person name="Peral-Aranega E."/>
            <person name="Saati-Santamaria Z."/>
            <person name="Kolarik M."/>
            <person name="Rivas R."/>
            <person name="Garcia-Fraile P."/>
        </authorList>
    </citation>
    <scope>NUCLEOTIDE SEQUENCE [LARGE SCALE GENOMIC DNA]</scope>
    <source>
        <strain evidence="1 2">CA3A</strain>
    </source>
</reference>
<dbReference type="SFLD" id="SFLDG01140">
    <property type="entry name" value="C2.B:_Phosphomannomutase_and_P"/>
    <property type="match status" value="1"/>
</dbReference>
<dbReference type="Proteomes" id="UP000805841">
    <property type="component" value="Unassembled WGS sequence"/>
</dbReference>
<dbReference type="NCBIfam" id="TIGR01484">
    <property type="entry name" value="HAD-SF-IIB"/>
    <property type="match status" value="1"/>
</dbReference>
<dbReference type="NCBIfam" id="TIGR00099">
    <property type="entry name" value="Cof-subfamily"/>
    <property type="match status" value="1"/>
</dbReference>
<organism evidence="1 2">
    <name type="scientific">Pseudomonas typographi</name>
    <dbReference type="NCBI Taxonomy" id="2715964"/>
    <lineage>
        <taxon>Bacteria</taxon>
        <taxon>Pseudomonadati</taxon>
        <taxon>Pseudomonadota</taxon>
        <taxon>Gammaproteobacteria</taxon>
        <taxon>Pseudomonadales</taxon>
        <taxon>Pseudomonadaceae</taxon>
        <taxon>Pseudomonas</taxon>
    </lineage>
</organism>
<dbReference type="PROSITE" id="PS01228">
    <property type="entry name" value="COF_1"/>
    <property type="match status" value="1"/>
</dbReference>
<comment type="caution">
    <text evidence="1">The sequence shown here is derived from an EMBL/GenBank/DDBJ whole genome shotgun (WGS) entry which is preliminary data.</text>
</comment>
<keyword evidence="2" id="KW-1185">Reference proteome</keyword>
<dbReference type="Gene3D" id="3.30.1240.10">
    <property type="match status" value="1"/>
</dbReference>
<dbReference type="InterPro" id="IPR006379">
    <property type="entry name" value="HAD-SF_hydro_IIB"/>
</dbReference>
<dbReference type="PANTHER" id="PTHR10000">
    <property type="entry name" value="PHOSPHOSERINE PHOSPHATASE"/>
    <property type="match status" value="1"/>
</dbReference>
<gene>
    <name evidence="1" type="ORF">HAQ05_21550</name>
</gene>
<dbReference type="PANTHER" id="PTHR10000:SF8">
    <property type="entry name" value="HAD SUPERFAMILY HYDROLASE-LIKE, TYPE 3"/>
    <property type="match status" value="1"/>
</dbReference>
<proteinExistence type="predicted"/>
<protein>
    <submittedName>
        <fullName evidence="1">HAD family hydrolase</fullName>
    </submittedName>
</protein>
<evidence type="ECO:0000313" key="2">
    <source>
        <dbReference type="Proteomes" id="UP000805841"/>
    </source>
</evidence>
<dbReference type="GO" id="GO:0016787">
    <property type="term" value="F:hydrolase activity"/>
    <property type="evidence" value="ECO:0007669"/>
    <property type="project" value="UniProtKB-KW"/>
</dbReference>
<evidence type="ECO:0000313" key="1">
    <source>
        <dbReference type="EMBL" id="MBD1601268.1"/>
    </source>
</evidence>
<dbReference type="EMBL" id="JAAOCA010000032">
    <property type="protein sequence ID" value="MBD1601268.1"/>
    <property type="molecule type" value="Genomic_DNA"/>
</dbReference>
<accession>A0ABR7Z7G5</accession>
<dbReference type="InterPro" id="IPR036412">
    <property type="entry name" value="HAD-like_sf"/>
</dbReference>
<keyword evidence="1" id="KW-0378">Hydrolase</keyword>
<dbReference type="CDD" id="cd07516">
    <property type="entry name" value="HAD_Pase"/>
    <property type="match status" value="1"/>
</dbReference>
<name>A0ABR7Z7G5_9PSED</name>
<dbReference type="SFLD" id="SFLDS00003">
    <property type="entry name" value="Haloacid_Dehalogenase"/>
    <property type="match status" value="1"/>
</dbReference>
<dbReference type="InterPro" id="IPR023214">
    <property type="entry name" value="HAD_sf"/>
</dbReference>
<sequence length="273" mass="28901">MSAGPIRLVLSDMDGTLLMPDHSISQPVKDAVALLRSKGCRVSLASSRPPRAMRAQVQALGIDDVPTAAFNGGTLVKPDGSYLLQHFVEPVAVKRALALFAQYPVSVWLFADDQWLVTELAAHYLQREHAALGYGPTQVADFTPYLDRVDKIVATCADFALLERLEGLAQGALQGQALAARSQAYYLDITALQANKGDALASLAKHLGIGLEQTAAIGDGPNDVAMFRRAGLAIAMGQGSEEVKAQAGAVTGSNTEHGVATAITQYILPRVPL</sequence>
<dbReference type="Gene3D" id="3.40.50.1000">
    <property type="entry name" value="HAD superfamily/HAD-like"/>
    <property type="match status" value="1"/>
</dbReference>
<dbReference type="Pfam" id="PF08282">
    <property type="entry name" value="Hydrolase_3"/>
    <property type="match status" value="1"/>
</dbReference>